<dbReference type="AlphaFoldDB" id="A0A4R3PYC5"/>
<dbReference type="Gene3D" id="3.40.50.2300">
    <property type="match status" value="2"/>
</dbReference>
<evidence type="ECO:0000256" key="2">
    <source>
        <dbReference type="ARBA" id="ARBA00023125"/>
    </source>
</evidence>
<dbReference type="CDD" id="cd06307">
    <property type="entry name" value="PBP1_sugar_binding"/>
    <property type="match status" value="1"/>
</dbReference>
<dbReference type="EMBL" id="SMBH01000011">
    <property type="protein sequence ID" value="TCU13683.1"/>
    <property type="molecule type" value="Genomic_DNA"/>
</dbReference>
<organism evidence="5 6">
    <name type="scientific">Rhizobium sullae</name>
    <name type="common">Rhizobium hedysari</name>
    <dbReference type="NCBI Taxonomy" id="50338"/>
    <lineage>
        <taxon>Bacteria</taxon>
        <taxon>Pseudomonadati</taxon>
        <taxon>Pseudomonadota</taxon>
        <taxon>Alphaproteobacteria</taxon>
        <taxon>Hyphomicrobiales</taxon>
        <taxon>Rhizobiaceae</taxon>
        <taxon>Rhizobium/Agrobacterium group</taxon>
        <taxon>Rhizobium</taxon>
    </lineage>
</organism>
<dbReference type="RefSeq" id="WP_132565170.1">
    <property type="nucleotide sequence ID" value="NZ_SMBH01000011.1"/>
</dbReference>
<dbReference type="SUPFAM" id="SSF53822">
    <property type="entry name" value="Periplasmic binding protein-like I"/>
    <property type="match status" value="1"/>
</dbReference>
<dbReference type="PROSITE" id="PS00356">
    <property type="entry name" value="HTH_LACI_1"/>
    <property type="match status" value="1"/>
</dbReference>
<keyword evidence="2" id="KW-0238">DNA-binding</keyword>
<keyword evidence="1" id="KW-0805">Transcription regulation</keyword>
<dbReference type="SUPFAM" id="SSF47413">
    <property type="entry name" value="lambda repressor-like DNA-binding domains"/>
    <property type="match status" value="1"/>
</dbReference>
<accession>A0A4R3PYC5</accession>
<evidence type="ECO:0000256" key="1">
    <source>
        <dbReference type="ARBA" id="ARBA00023015"/>
    </source>
</evidence>
<proteinExistence type="predicted"/>
<dbReference type="InterPro" id="IPR010982">
    <property type="entry name" value="Lambda_DNA-bd_dom_sf"/>
</dbReference>
<evidence type="ECO:0000259" key="4">
    <source>
        <dbReference type="PROSITE" id="PS50932"/>
    </source>
</evidence>
<dbReference type="Gene3D" id="1.10.260.40">
    <property type="entry name" value="lambda repressor-like DNA-binding domains"/>
    <property type="match status" value="1"/>
</dbReference>
<dbReference type="Pfam" id="PF13407">
    <property type="entry name" value="Peripla_BP_4"/>
    <property type="match status" value="1"/>
</dbReference>
<dbReference type="PANTHER" id="PTHR30146:SF152">
    <property type="entry name" value="TRANSCRIPTIONAL REGULATORY PROTEIN"/>
    <property type="match status" value="1"/>
</dbReference>
<dbReference type="GO" id="GO:0003700">
    <property type="term" value="F:DNA-binding transcription factor activity"/>
    <property type="evidence" value="ECO:0007669"/>
    <property type="project" value="TreeGrafter"/>
</dbReference>
<dbReference type="InterPro" id="IPR028082">
    <property type="entry name" value="Peripla_BP_I"/>
</dbReference>
<dbReference type="PANTHER" id="PTHR30146">
    <property type="entry name" value="LACI-RELATED TRANSCRIPTIONAL REPRESSOR"/>
    <property type="match status" value="1"/>
</dbReference>
<dbReference type="CDD" id="cd01392">
    <property type="entry name" value="HTH_LacI"/>
    <property type="match status" value="1"/>
</dbReference>
<dbReference type="SMART" id="SM00354">
    <property type="entry name" value="HTH_LACI"/>
    <property type="match status" value="1"/>
</dbReference>
<name>A0A4R3PYC5_RHISU</name>
<evidence type="ECO:0000313" key="5">
    <source>
        <dbReference type="EMBL" id="TCU13683.1"/>
    </source>
</evidence>
<keyword evidence="3" id="KW-0804">Transcription</keyword>
<evidence type="ECO:0000313" key="6">
    <source>
        <dbReference type="Proteomes" id="UP000294576"/>
    </source>
</evidence>
<dbReference type="InterPro" id="IPR000843">
    <property type="entry name" value="HTH_LacI"/>
</dbReference>
<dbReference type="PROSITE" id="PS50932">
    <property type="entry name" value="HTH_LACI_2"/>
    <property type="match status" value="1"/>
</dbReference>
<protein>
    <submittedName>
        <fullName evidence="5">Monosaccharide ABC transporter substrate-binding protein (CUT2 family)</fullName>
    </submittedName>
</protein>
<gene>
    <name evidence="5" type="ORF">EV132_111116</name>
</gene>
<dbReference type="InterPro" id="IPR025997">
    <property type="entry name" value="SBP_2_dom"/>
</dbReference>
<dbReference type="Proteomes" id="UP000294576">
    <property type="component" value="Unassembled WGS sequence"/>
</dbReference>
<sequence length="344" mass="37680">MSRPTIADLAKAANVGVSTVDRVLNGRDPVRAQTAERVLQAAERIGFHGVTAIKRRLEKEKPIIKFGFLLKQSHRKLYQMWGEVLTKAVEAYPDAHGRAIVRFVDELAPENTADALLAMSRDADAIGVITSDHPQINHAVDGLEAEGIPVFTMISDLTAPGRAGYVGNDCVKKGRTAAWFIDNVNPKPGKVAVFVGSHRYLSQELCEMGFRSYFRESGREFQMMETLGTQEEPDVAYELTRNLLDSESNWVGLYVAGGGVTGVMRALREDSGPVARRLIVVAHELTNETRAGLAEGVIKVVLSHPARLLADTLVTAMAEALDTHRTPTVSQQFLPFEIYTAANI</sequence>
<evidence type="ECO:0000256" key="3">
    <source>
        <dbReference type="ARBA" id="ARBA00023163"/>
    </source>
</evidence>
<dbReference type="GO" id="GO:0000976">
    <property type="term" value="F:transcription cis-regulatory region binding"/>
    <property type="evidence" value="ECO:0007669"/>
    <property type="project" value="TreeGrafter"/>
</dbReference>
<dbReference type="Pfam" id="PF00356">
    <property type="entry name" value="LacI"/>
    <property type="match status" value="1"/>
</dbReference>
<reference evidence="5 6" key="1">
    <citation type="submission" date="2019-03" db="EMBL/GenBank/DDBJ databases">
        <title>Genomic Encyclopedia of Type Strains, Phase IV (KMG-V): Genome sequencing to study the core and pangenomes of soil and plant-associated prokaryotes.</title>
        <authorList>
            <person name="Whitman W."/>
        </authorList>
    </citation>
    <scope>NUCLEOTIDE SEQUENCE [LARGE SCALE GENOMIC DNA]</scope>
    <source>
        <strain evidence="5 6">Hc14</strain>
    </source>
</reference>
<feature type="domain" description="HTH lacI-type" evidence="4">
    <location>
        <begin position="4"/>
        <end position="59"/>
    </location>
</feature>
<comment type="caution">
    <text evidence="5">The sequence shown here is derived from an EMBL/GenBank/DDBJ whole genome shotgun (WGS) entry which is preliminary data.</text>
</comment>